<keyword evidence="11" id="KW-1185">Reference proteome</keyword>
<keyword evidence="3 10" id="KW-0645">Protease</keyword>
<evidence type="ECO:0000256" key="8">
    <source>
        <dbReference type="SAM" id="SignalP"/>
    </source>
</evidence>
<dbReference type="AlphaFoldDB" id="A0A5A9N9H0"/>
<dbReference type="GO" id="GO:0006508">
    <property type="term" value="P:proteolysis"/>
    <property type="evidence" value="ECO:0007669"/>
    <property type="project" value="UniProtKB-KW"/>
</dbReference>
<evidence type="ECO:0000256" key="7">
    <source>
        <dbReference type="ARBA" id="ARBA00038868"/>
    </source>
</evidence>
<dbReference type="Proteomes" id="UP000324632">
    <property type="component" value="Chromosome 21"/>
</dbReference>
<evidence type="ECO:0000256" key="3">
    <source>
        <dbReference type="ARBA" id="ARBA00022670"/>
    </source>
</evidence>
<dbReference type="Gene3D" id="2.40.10.10">
    <property type="entry name" value="Trypsin-like serine proteases"/>
    <property type="match status" value="2"/>
</dbReference>
<dbReference type="InterPro" id="IPR050127">
    <property type="entry name" value="Serine_Proteases_S1"/>
</dbReference>
<protein>
    <recommendedName>
        <fullName evidence="7">trypsin</fullName>
        <ecNumber evidence="7">3.4.21.4</ecNumber>
    </recommendedName>
</protein>
<dbReference type="Pfam" id="PF00089">
    <property type="entry name" value="Trypsin"/>
    <property type="match status" value="1"/>
</dbReference>
<comment type="caution">
    <text evidence="10">The sequence shown here is derived from an EMBL/GenBank/DDBJ whole genome shotgun (WGS) entry which is preliminary data.</text>
</comment>
<keyword evidence="10" id="KW-0472">Membrane</keyword>
<gene>
    <name evidence="10" type="ORF">E1301_Tti004681</name>
</gene>
<keyword evidence="2" id="KW-0964">Secreted</keyword>
<feature type="signal peptide" evidence="8">
    <location>
        <begin position="1"/>
        <end position="19"/>
    </location>
</feature>
<evidence type="ECO:0000256" key="6">
    <source>
        <dbReference type="ARBA" id="ARBA00036320"/>
    </source>
</evidence>
<evidence type="ECO:0000256" key="1">
    <source>
        <dbReference type="ARBA" id="ARBA00004613"/>
    </source>
</evidence>
<evidence type="ECO:0000313" key="10">
    <source>
        <dbReference type="EMBL" id="KAA0705918.1"/>
    </source>
</evidence>
<dbReference type="PANTHER" id="PTHR24264">
    <property type="entry name" value="TRYPSIN-RELATED"/>
    <property type="match status" value="1"/>
</dbReference>
<dbReference type="GO" id="GO:0004252">
    <property type="term" value="F:serine-type endopeptidase activity"/>
    <property type="evidence" value="ECO:0007669"/>
    <property type="project" value="UniProtKB-EC"/>
</dbReference>
<keyword evidence="5" id="KW-0720">Serine protease</keyword>
<dbReference type="EMBL" id="SOYY01000021">
    <property type="protein sequence ID" value="KAA0705918.1"/>
    <property type="molecule type" value="Genomic_DNA"/>
</dbReference>
<dbReference type="GO" id="GO:0005615">
    <property type="term" value="C:extracellular space"/>
    <property type="evidence" value="ECO:0007669"/>
    <property type="project" value="TreeGrafter"/>
</dbReference>
<evidence type="ECO:0000313" key="11">
    <source>
        <dbReference type="Proteomes" id="UP000324632"/>
    </source>
</evidence>
<dbReference type="SMART" id="SM00020">
    <property type="entry name" value="Tryp_SPc"/>
    <property type="match status" value="1"/>
</dbReference>
<evidence type="ECO:0000256" key="5">
    <source>
        <dbReference type="ARBA" id="ARBA00022825"/>
    </source>
</evidence>
<organism evidence="10 11">
    <name type="scientific">Triplophysa tibetana</name>
    <dbReference type="NCBI Taxonomy" id="1572043"/>
    <lineage>
        <taxon>Eukaryota</taxon>
        <taxon>Metazoa</taxon>
        <taxon>Chordata</taxon>
        <taxon>Craniata</taxon>
        <taxon>Vertebrata</taxon>
        <taxon>Euteleostomi</taxon>
        <taxon>Actinopterygii</taxon>
        <taxon>Neopterygii</taxon>
        <taxon>Teleostei</taxon>
        <taxon>Ostariophysi</taxon>
        <taxon>Cypriniformes</taxon>
        <taxon>Nemacheilidae</taxon>
        <taxon>Triplophysa</taxon>
    </lineage>
</organism>
<accession>A0A5A9N9H0</accession>
<comment type="catalytic activity">
    <reaction evidence="6">
        <text>Preferential cleavage: Arg-|-Xaa, Lys-|-Xaa.</text>
        <dbReference type="EC" id="3.4.21.4"/>
    </reaction>
</comment>
<comment type="subcellular location">
    <subcellularLocation>
        <location evidence="1">Secreted</location>
    </subcellularLocation>
</comment>
<evidence type="ECO:0000256" key="2">
    <source>
        <dbReference type="ARBA" id="ARBA00022525"/>
    </source>
</evidence>
<reference evidence="10 11" key="1">
    <citation type="journal article" date="2019" name="Mol. Ecol. Resour.">
        <title>Chromosome-level genome assembly of Triplophysa tibetana, a fish adapted to the harsh high-altitude environment of the Tibetan Plateau.</title>
        <authorList>
            <person name="Yang X."/>
            <person name="Liu H."/>
            <person name="Ma Z."/>
            <person name="Zou Y."/>
            <person name="Zou M."/>
            <person name="Mao Y."/>
            <person name="Li X."/>
            <person name="Wang H."/>
            <person name="Chen T."/>
            <person name="Wang W."/>
            <person name="Yang R."/>
        </authorList>
    </citation>
    <scope>NUCLEOTIDE SEQUENCE [LARGE SCALE GENOMIC DNA]</scope>
    <source>
        <strain evidence="10">TTIB1903HZAU</strain>
        <tissue evidence="10">Muscle</tissue>
    </source>
</reference>
<evidence type="ECO:0000256" key="4">
    <source>
        <dbReference type="ARBA" id="ARBA00022801"/>
    </source>
</evidence>
<keyword evidence="8" id="KW-0732">Signal</keyword>
<feature type="chain" id="PRO_5022740944" description="trypsin" evidence="8">
    <location>
        <begin position="20"/>
        <end position="231"/>
    </location>
</feature>
<proteinExistence type="predicted"/>
<keyword evidence="10" id="KW-0812">Transmembrane</keyword>
<dbReference type="InterPro" id="IPR043504">
    <property type="entry name" value="Peptidase_S1_PA_chymotrypsin"/>
</dbReference>
<dbReference type="PROSITE" id="PS50240">
    <property type="entry name" value="TRYPSIN_DOM"/>
    <property type="match status" value="1"/>
</dbReference>
<dbReference type="SUPFAM" id="SSF50494">
    <property type="entry name" value="Trypsin-like serine proteases"/>
    <property type="match status" value="1"/>
</dbReference>
<sequence length="231" mass="25039">MKVFLLALVLALVLTDGSALTCYKCLGRKCEVTEETCAPDKEACLSIGTNNTLFSLGRQTASGWNPNVISRTVSKVINHPNYDSTSQNNDIALLMLSSSVTFNDYIRPVCLAADCNNAYGGFIISNILCAGVTMGSKDSVKARDLNIWFSMQRDSGSPMVNNNSNLWVQSGVVSFGHKYALAGYPGRRAKGVKVSPHVVVETPILLHDTPVCVPIKTDTFIPKLVYKCVVL</sequence>
<dbReference type="InterPro" id="IPR001254">
    <property type="entry name" value="Trypsin_dom"/>
</dbReference>
<name>A0A5A9N9H0_9TELE</name>
<dbReference type="EC" id="3.4.21.4" evidence="7"/>
<evidence type="ECO:0000259" key="9">
    <source>
        <dbReference type="PROSITE" id="PS50240"/>
    </source>
</evidence>
<dbReference type="InterPro" id="IPR009003">
    <property type="entry name" value="Peptidase_S1_PA"/>
</dbReference>
<feature type="domain" description="Peptidase S1" evidence="9">
    <location>
        <begin position="17"/>
        <end position="226"/>
    </location>
</feature>
<keyword evidence="4" id="KW-0378">Hydrolase</keyword>
<dbReference type="PANTHER" id="PTHR24264:SF65">
    <property type="entry name" value="SRCR DOMAIN-CONTAINING PROTEIN"/>
    <property type="match status" value="1"/>
</dbReference>